<sequence>MNPHRRWLFLGCWFNSTTLIRNWAIVLKTLELHPEYPYLSIFGSGESRINLDVVAVINSYPHIIGLVWYALYLL</sequence>
<organism evidence="1 2">
    <name type="scientific">Cylindrospermopsis raciborskii CENA303</name>
    <dbReference type="NCBI Taxonomy" id="1170769"/>
    <lineage>
        <taxon>Bacteria</taxon>
        <taxon>Bacillati</taxon>
        <taxon>Cyanobacteriota</taxon>
        <taxon>Cyanophyceae</taxon>
        <taxon>Nostocales</taxon>
        <taxon>Aphanizomenonaceae</taxon>
        <taxon>Cylindrospermopsis</taxon>
    </lineage>
</organism>
<dbReference type="AlphaFoldDB" id="A0A1X4G5D7"/>
<protein>
    <submittedName>
        <fullName evidence="1">Uncharacterized protein</fullName>
    </submittedName>
</protein>
<reference evidence="2" key="1">
    <citation type="submission" date="2017-04" db="EMBL/GenBank/DDBJ databases">
        <authorList>
            <person name="Abreu V.A."/>
            <person name="Popin R.V."/>
            <person name="Rigonato J."/>
            <person name="Andreote A.P."/>
            <person name="Schaker P.C."/>
            <person name="Hoff-Risseti C."/>
            <person name="Alvarenga D.O."/>
            <person name="Varani A.M."/>
            <person name="Fiore M.F."/>
        </authorList>
    </citation>
    <scope>NUCLEOTIDE SEQUENCE [LARGE SCALE GENOMIC DNA]</scope>
    <source>
        <strain evidence="2">CENA303</strain>
    </source>
</reference>
<proteinExistence type="predicted"/>
<name>A0A1X4G5D7_9CYAN</name>
<evidence type="ECO:0000313" key="2">
    <source>
        <dbReference type="Proteomes" id="UP000192997"/>
    </source>
</evidence>
<accession>A0A1X4G5D7</accession>
<dbReference type="EMBL" id="NBYN01000054">
    <property type="protein sequence ID" value="OSO89784.1"/>
    <property type="molecule type" value="Genomic_DNA"/>
</dbReference>
<evidence type="ECO:0000313" key="1">
    <source>
        <dbReference type="EMBL" id="OSO89784.1"/>
    </source>
</evidence>
<dbReference type="Proteomes" id="UP000192997">
    <property type="component" value="Unassembled WGS sequence"/>
</dbReference>
<comment type="caution">
    <text evidence="1">The sequence shown here is derived from an EMBL/GenBank/DDBJ whole genome shotgun (WGS) entry which is preliminary data.</text>
</comment>
<gene>
    <name evidence="1" type="ORF">B7O87_11600</name>
</gene>
<dbReference type="RefSeq" id="WP_009342205.1">
    <property type="nucleotide sequence ID" value="NZ_NBYN01000054.1"/>
</dbReference>